<name>A0A413ESN8_BACOV</name>
<feature type="coiled-coil region" evidence="1">
    <location>
        <begin position="772"/>
        <end position="820"/>
    </location>
</feature>
<evidence type="ECO:0000256" key="3">
    <source>
        <dbReference type="SAM" id="SignalP"/>
    </source>
</evidence>
<dbReference type="GO" id="GO:0003677">
    <property type="term" value="F:DNA binding"/>
    <property type="evidence" value="ECO:0007669"/>
    <property type="project" value="InterPro"/>
</dbReference>
<comment type="caution">
    <text evidence="5">The sequence shown here is derived from an EMBL/GenBank/DDBJ whole genome shotgun (WGS) entry which is preliminary data.</text>
</comment>
<dbReference type="RefSeq" id="WP_117513298.1">
    <property type="nucleotide sequence ID" value="NZ_JAQCPI010000008.1"/>
</dbReference>
<dbReference type="EMBL" id="QSBI01000009">
    <property type="protein sequence ID" value="RGX10621.1"/>
    <property type="molecule type" value="Genomic_DNA"/>
</dbReference>
<dbReference type="InterPro" id="IPR036388">
    <property type="entry name" value="WH-like_DNA-bd_sf"/>
</dbReference>
<keyword evidence="2" id="KW-1133">Transmembrane helix</keyword>
<dbReference type="InterPro" id="IPR015943">
    <property type="entry name" value="WD40/YVTN_repeat-like_dom_sf"/>
</dbReference>
<dbReference type="SMART" id="SM00421">
    <property type="entry name" value="HTH_LUXR"/>
    <property type="match status" value="1"/>
</dbReference>
<dbReference type="SUPFAM" id="SSF101898">
    <property type="entry name" value="NHL repeat"/>
    <property type="match status" value="1"/>
</dbReference>
<dbReference type="CDD" id="cd14686">
    <property type="entry name" value="bZIP"/>
    <property type="match status" value="1"/>
</dbReference>
<evidence type="ECO:0000313" key="5">
    <source>
        <dbReference type="EMBL" id="RGX10621.1"/>
    </source>
</evidence>
<reference evidence="5 6" key="1">
    <citation type="submission" date="2018-08" db="EMBL/GenBank/DDBJ databases">
        <title>A genome reference for cultivated species of the human gut microbiota.</title>
        <authorList>
            <person name="Zou Y."/>
            <person name="Xue W."/>
            <person name="Luo G."/>
        </authorList>
    </citation>
    <scope>NUCLEOTIDE SEQUENCE [LARGE SCALE GENOMIC DNA]</scope>
    <source>
        <strain evidence="5 6">AF04-46</strain>
    </source>
</reference>
<sequence>MRYNWILFGLSILLSFTCLSPGIAQTPVQITNYNYKNYKGGIQNWGITISPEQILYSSNNNGLLRYNGNDWTLLEPGERSTVRTVRCIGDRIYTAGDNNIGYWKYDANGKINYISLLPLVNKLGIKGETFWSIGETEGKVYFHSFGNIIWYDGKEMDYLVRNDCYVSLYPIGKRLFTQKCGGPLMQIRGSQLKSFCEDTTFLNGETKFMYQIANDEYIIGQTSGKIFTLKENKVTPFIQLENKNQIPVRIDCGSIWKDEILAVGTIGDGLFLINLKNGQQTHYHSSQLQDLNIHGLCFANENFLWLSLDNGISSVILQPATYLWKTNTDIGTFFDAAYFDGKTYIGSNQGIYLYEEDGRKMQTSMYPLQFCNLKNELLCGTTTQLFKMKAGQANFEPFYNINGVRQFEYMADRGDEYIFLRSYSGIALLEYKNNTWKYKSLLMNTEDYANIMPENLHTVWAIHPEKGIFRLRINKDLNQITDFENFAEIDGYANYNRISLVKVEDKILFATPKGIYMFDITGKSFRKQEQISREIVYLNKLQSIKPAYKNNIWVATDEELLLYHIADLSAELIMHWPFVDNELMLYDKHYNLKSINDSITFVSTCEGTVVINNRMVNHHVSNPCPLQIETFCFNDYDNNTFYVDFHQQEIELPNTATNITIQVTTGLGSHATSISYRLPGVTNEWSPWQTSGTIYFTNLPSGAYQLEIKDSNQNTLIVPILVSPPLYKRTWMIALYILLLVIITVGIVTLFSERKRKRLLKQYEEEQKKHVEELQHQAYEQLQEKVRNQESELKNRMRFLTQKQELLDAISTEVETQKNELGDRYPNKLYLRLMKIIQQGATEKDKLLSFENYFVEVHYEFMLRMQKVYPDLSPSELKFCCLIRANLSTKEISVIMGIAIRSVELKKYRLKRKLNFDQDSSLTSYILSI</sequence>
<keyword evidence="3" id="KW-0732">Signal</keyword>
<evidence type="ECO:0000256" key="1">
    <source>
        <dbReference type="SAM" id="Coils"/>
    </source>
</evidence>
<dbReference type="InterPro" id="IPR016032">
    <property type="entry name" value="Sig_transdc_resp-reg_C-effctor"/>
</dbReference>
<dbReference type="Gene3D" id="2.130.10.10">
    <property type="entry name" value="YVTN repeat-like/Quinoprotein amine dehydrogenase"/>
    <property type="match status" value="2"/>
</dbReference>
<dbReference type="InterPro" id="IPR011047">
    <property type="entry name" value="Quinoprotein_ADH-like_sf"/>
</dbReference>
<keyword evidence="1" id="KW-0175">Coiled coil</keyword>
<evidence type="ECO:0000256" key="2">
    <source>
        <dbReference type="SAM" id="Phobius"/>
    </source>
</evidence>
<keyword evidence="2" id="KW-0472">Membrane</keyword>
<organism evidence="5 6">
    <name type="scientific">Bacteroides ovatus</name>
    <dbReference type="NCBI Taxonomy" id="28116"/>
    <lineage>
        <taxon>Bacteria</taxon>
        <taxon>Pseudomonadati</taxon>
        <taxon>Bacteroidota</taxon>
        <taxon>Bacteroidia</taxon>
        <taxon>Bacteroidales</taxon>
        <taxon>Bacteroidaceae</taxon>
        <taxon>Bacteroides</taxon>
    </lineage>
</organism>
<proteinExistence type="predicted"/>
<accession>A0A413ESN8</accession>
<evidence type="ECO:0000259" key="4">
    <source>
        <dbReference type="SMART" id="SM00421"/>
    </source>
</evidence>
<feature type="chain" id="PRO_5019479563" evidence="3">
    <location>
        <begin position="25"/>
        <end position="929"/>
    </location>
</feature>
<dbReference type="AlphaFoldDB" id="A0A413ESN8"/>
<gene>
    <name evidence="5" type="ORF">DWV35_09260</name>
</gene>
<dbReference type="Proteomes" id="UP000286031">
    <property type="component" value="Unassembled WGS sequence"/>
</dbReference>
<protein>
    <submittedName>
        <fullName evidence="5">LuxR family transcriptional regulator</fullName>
    </submittedName>
</protein>
<feature type="transmembrane region" description="Helical" evidence="2">
    <location>
        <begin position="731"/>
        <end position="751"/>
    </location>
</feature>
<feature type="signal peptide" evidence="3">
    <location>
        <begin position="1"/>
        <end position="24"/>
    </location>
</feature>
<evidence type="ECO:0000313" key="6">
    <source>
        <dbReference type="Proteomes" id="UP000286031"/>
    </source>
</evidence>
<dbReference type="Gene3D" id="2.60.40.10">
    <property type="entry name" value="Immunoglobulins"/>
    <property type="match status" value="1"/>
</dbReference>
<keyword evidence="2" id="KW-0812">Transmembrane</keyword>
<feature type="domain" description="HTH luxR-type" evidence="4">
    <location>
        <begin position="869"/>
        <end position="926"/>
    </location>
</feature>
<dbReference type="SUPFAM" id="SSF46894">
    <property type="entry name" value="C-terminal effector domain of the bipartite response regulators"/>
    <property type="match status" value="1"/>
</dbReference>
<dbReference type="SUPFAM" id="SSF50998">
    <property type="entry name" value="Quinoprotein alcohol dehydrogenase-like"/>
    <property type="match status" value="1"/>
</dbReference>
<dbReference type="Gene3D" id="1.10.10.10">
    <property type="entry name" value="Winged helix-like DNA-binding domain superfamily/Winged helix DNA-binding domain"/>
    <property type="match status" value="1"/>
</dbReference>
<dbReference type="GO" id="GO:0006355">
    <property type="term" value="P:regulation of DNA-templated transcription"/>
    <property type="evidence" value="ECO:0007669"/>
    <property type="project" value="InterPro"/>
</dbReference>
<dbReference type="InterPro" id="IPR000792">
    <property type="entry name" value="Tscrpt_reg_LuxR_C"/>
</dbReference>
<dbReference type="InterPro" id="IPR013783">
    <property type="entry name" value="Ig-like_fold"/>
</dbReference>